<dbReference type="GO" id="GO:0016787">
    <property type="term" value="F:hydrolase activity"/>
    <property type="evidence" value="ECO:0007669"/>
    <property type="project" value="UniProtKB-KW"/>
</dbReference>
<dbReference type="GO" id="GO:0003678">
    <property type="term" value="F:DNA helicase activity"/>
    <property type="evidence" value="ECO:0007669"/>
    <property type="project" value="TreeGrafter"/>
</dbReference>
<dbReference type="NCBIfam" id="TIGR00580">
    <property type="entry name" value="mfd"/>
    <property type="match status" value="1"/>
</dbReference>
<dbReference type="InterPro" id="IPR037235">
    <property type="entry name" value="TRCF-like_C_D7"/>
</dbReference>
<dbReference type="AlphaFoldDB" id="A0A0K8J975"/>
<evidence type="ECO:0000256" key="3">
    <source>
        <dbReference type="ARBA" id="ARBA00022741"/>
    </source>
</evidence>
<evidence type="ECO:0000313" key="16">
    <source>
        <dbReference type="EMBL" id="CUH93813.1"/>
    </source>
</evidence>
<dbReference type="EMBL" id="LN879430">
    <property type="protein sequence ID" value="CUH93813.1"/>
    <property type="molecule type" value="Genomic_DNA"/>
</dbReference>
<keyword evidence="3 13" id="KW-0547">Nucleotide-binding</keyword>
<sequence>MKIFTEPLKELKEFNDIRDNIIMGTLPVQITGCIDSQKCHLIHGLADGFTFKVIVTYNDLKAKEIYEDYRLYDKNVFLYPAKDIIFYSADIHGRAIVRDRLQILRRIIEKKDTTIVMTIDGGMDRLLPLEHIKDRIITVDLDSVIKLQEFGTTLTRLGYERQAQVEAPGDFAIRGGIIDIFPLTEEAPYRIELWGDEIDSIRTFDISSQRSIEQVDRLIIYPAAEIIPDDVRLREGLKKIEQEEKEYEKNLRDQFKTEEAARIRSIIAEFKENLENFQGSMALESYINYFYHNTMSFYEYFDNKDAIFFLDEPGRLSEKGEAVETEFREGMIGRIEKGYILPGQMDTIYGYKEVLNILAKKNTLLISTMEARNSYITPKHKYDFTVQTLPSYHKNFDVLVKDLEYWKKKKYRVILLSGSRTRAKRLSEDLRDFNLNPFYSEDMNRVLQSGEIMVTYGNIKRGFEYPLIKLVIISESDIFGAERKKKKKKSSHEGKKIQSFTDLTPGDYIIHENHGLGIYRGIEKIEVDKVTKDYIKIEYGDGGVLYVPATGLDVIQKYSGVGGKKPKLNKLNSVEWKNTKARVKGAVKEIAKELVELYASRQEKRGFKFSPDTVWQKEFEEAFPYEETEDQLRAIEDTKKDMESDRIMDRLICGDVGYGKTEIAIRAAFKAVNDGKQVVFLVPTTILAQQHYNTLVQRMMDYPVSVDILSRFRSPAEQKKTIERLKKGTLDIVVGTHRVLSADVKFKDLGLLIVDEEQRFGVAHKEKIKQLKKDVDVLTLTATPIPRTLHMSLVGIRDMSVLDEPPVDRLPIQTYVLEHNEEIIREAISRELARGGQVYYVYNRVGGIEEVAATVSKLVPEANVAVAHGQMYERALEKIMHEFISGEIDVLVSTTIIETGLDISNVNTMIIDDADRLGLSQLYQLRGRVGRSNRTAYAFLMYKRDKMLKELAEKRLHAIKEFSEMGSGFKIAMRDLEIRGAGNLLGAEQSGHMEAVGYDLYCKMLNEAIKSINGEEAWDEGFETTVDMDMDAFIPATYIKNEVQKLDIYKRIATIETEEELMDMQEELLDRYGDLPHAVNNLINIALIKSICHSVYIQGLVQKNYEVKLMMYPKAKLDVSKIPELLKKYKNSLKFIAQPNPHFTYQLPKSSKGMSDTISIFESIKNLLDDFKSLLQ</sequence>
<evidence type="ECO:0000256" key="4">
    <source>
        <dbReference type="ARBA" id="ARBA00022763"/>
    </source>
</evidence>
<reference evidence="17" key="1">
    <citation type="submission" date="2015-09" db="EMBL/GenBank/DDBJ databases">
        <authorList>
            <person name="Wibberg D."/>
        </authorList>
    </citation>
    <scope>NUCLEOTIDE SEQUENCE [LARGE SCALE GENOMIC DNA]</scope>
    <source>
        <strain evidence="17">SD1D</strain>
    </source>
</reference>
<dbReference type="SUPFAM" id="SSF52540">
    <property type="entry name" value="P-loop containing nucleoside triphosphate hydrolases"/>
    <property type="match status" value="4"/>
</dbReference>
<dbReference type="GO" id="GO:0003684">
    <property type="term" value="F:damaged DNA binding"/>
    <property type="evidence" value="ECO:0007669"/>
    <property type="project" value="InterPro"/>
</dbReference>
<keyword evidence="2 13" id="KW-0963">Cytoplasm</keyword>
<dbReference type="Gene3D" id="3.30.2060.10">
    <property type="entry name" value="Penicillin-binding protein 1b domain"/>
    <property type="match status" value="1"/>
</dbReference>
<dbReference type="FunFam" id="3.40.50.300:FF:000546">
    <property type="entry name" value="Transcription-repair-coupling factor"/>
    <property type="match status" value="1"/>
</dbReference>
<evidence type="ECO:0000256" key="9">
    <source>
        <dbReference type="ARBA" id="ARBA00023204"/>
    </source>
</evidence>
<dbReference type="Gene3D" id="3.40.50.11180">
    <property type="match status" value="1"/>
</dbReference>
<feature type="domain" description="Helicase ATP-binding" evidence="14">
    <location>
        <begin position="641"/>
        <end position="802"/>
    </location>
</feature>
<dbReference type="SMART" id="SM00982">
    <property type="entry name" value="TRCF"/>
    <property type="match status" value="1"/>
</dbReference>
<evidence type="ECO:0000256" key="7">
    <source>
        <dbReference type="ARBA" id="ARBA00022840"/>
    </source>
</evidence>
<dbReference type="SUPFAM" id="SSF141259">
    <property type="entry name" value="CarD-like"/>
    <property type="match status" value="1"/>
</dbReference>
<dbReference type="InterPro" id="IPR027417">
    <property type="entry name" value="P-loop_NTPase"/>
</dbReference>
<dbReference type="InterPro" id="IPR014001">
    <property type="entry name" value="Helicase_ATP-bd"/>
</dbReference>
<dbReference type="InterPro" id="IPR041471">
    <property type="entry name" value="UvrB_inter"/>
</dbReference>
<protein>
    <recommendedName>
        <fullName evidence="12 13">Transcription-repair-coupling factor</fullName>
        <shortName evidence="13">TRCF</shortName>
        <ecNumber evidence="13">3.6.4.-</ecNumber>
    </recommendedName>
</protein>
<dbReference type="Gene3D" id="3.40.50.11140">
    <property type="match status" value="1"/>
</dbReference>
<dbReference type="InterPro" id="IPR036101">
    <property type="entry name" value="CarD-like/TRCF_RID_sf"/>
</dbReference>
<evidence type="ECO:0000259" key="15">
    <source>
        <dbReference type="PROSITE" id="PS51194"/>
    </source>
</evidence>
<keyword evidence="8 13" id="KW-0238">DNA-binding</keyword>
<accession>A0A0K8J975</accession>
<dbReference type="InterPro" id="IPR004576">
    <property type="entry name" value="Mfd"/>
</dbReference>
<evidence type="ECO:0000256" key="12">
    <source>
        <dbReference type="ARBA" id="ARBA00070128"/>
    </source>
</evidence>
<dbReference type="InterPro" id="IPR011545">
    <property type="entry name" value="DEAD/DEAH_box_helicase_dom"/>
</dbReference>
<dbReference type="HAMAP" id="MF_00969">
    <property type="entry name" value="TRCF"/>
    <property type="match status" value="1"/>
</dbReference>
<dbReference type="Gene3D" id="3.90.1150.50">
    <property type="entry name" value="Transcription-repair-coupling factor, D7 domain"/>
    <property type="match status" value="1"/>
</dbReference>
<comment type="similarity">
    <text evidence="10 13">In the N-terminal section; belongs to the UvrB family.</text>
</comment>
<keyword evidence="6" id="KW-0347">Helicase</keyword>
<dbReference type="SMART" id="SM01058">
    <property type="entry name" value="CarD_TRCF"/>
    <property type="match status" value="1"/>
</dbReference>
<dbReference type="Pfam" id="PF17757">
    <property type="entry name" value="UvrB_inter"/>
    <property type="match status" value="1"/>
</dbReference>
<comment type="subcellular location">
    <subcellularLocation>
        <location evidence="1 13">Cytoplasm</location>
    </subcellularLocation>
</comment>
<dbReference type="InterPro" id="IPR048635">
    <property type="entry name" value="MFD_D3"/>
</dbReference>
<dbReference type="Gene3D" id="2.40.10.170">
    <property type="match status" value="1"/>
</dbReference>
<evidence type="ECO:0000256" key="1">
    <source>
        <dbReference type="ARBA" id="ARBA00004496"/>
    </source>
</evidence>
<dbReference type="EC" id="3.6.4.-" evidence="13"/>
<dbReference type="CDD" id="cd17991">
    <property type="entry name" value="DEXHc_TRCF"/>
    <property type="match status" value="1"/>
</dbReference>
<name>A0A0K8J975_9FIRM</name>
<dbReference type="Gene3D" id="3.40.50.300">
    <property type="entry name" value="P-loop containing nucleotide triphosphate hydrolases"/>
    <property type="match status" value="2"/>
</dbReference>
<dbReference type="Pfam" id="PF00271">
    <property type="entry name" value="Helicase_C"/>
    <property type="match status" value="1"/>
</dbReference>
<dbReference type="PANTHER" id="PTHR47964">
    <property type="entry name" value="ATP-DEPENDENT DNA HELICASE HOMOLOG RECG, CHLOROPLASTIC"/>
    <property type="match status" value="1"/>
</dbReference>
<dbReference type="SMART" id="SM00490">
    <property type="entry name" value="HELICc"/>
    <property type="match status" value="1"/>
</dbReference>
<dbReference type="SUPFAM" id="SSF143517">
    <property type="entry name" value="TRCF domain-like"/>
    <property type="match status" value="1"/>
</dbReference>
<evidence type="ECO:0000256" key="10">
    <source>
        <dbReference type="ARBA" id="ARBA00061104"/>
    </source>
</evidence>
<dbReference type="InterPro" id="IPR047112">
    <property type="entry name" value="RecG/Mfd"/>
</dbReference>
<dbReference type="PANTHER" id="PTHR47964:SF1">
    <property type="entry name" value="ATP-DEPENDENT DNA HELICASE HOMOLOG RECG, CHLOROPLASTIC"/>
    <property type="match status" value="1"/>
</dbReference>
<dbReference type="PROSITE" id="PS51194">
    <property type="entry name" value="HELICASE_CTER"/>
    <property type="match status" value="1"/>
</dbReference>
<dbReference type="KEGG" id="hsd:SD1D_2301"/>
<evidence type="ECO:0000313" key="17">
    <source>
        <dbReference type="Proteomes" id="UP000196053"/>
    </source>
</evidence>
<evidence type="ECO:0000256" key="6">
    <source>
        <dbReference type="ARBA" id="ARBA00022806"/>
    </source>
</evidence>
<keyword evidence="7 13" id="KW-0067">ATP-binding</keyword>
<dbReference type="GO" id="GO:0000716">
    <property type="term" value="P:transcription-coupled nucleotide-excision repair, DNA damage recognition"/>
    <property type="evidence" value="ECO:0007669"/>
    <property type="project" value="UniProtKB-UniRule"/>
</dbReference>
<dbReference type="Pfam" id="PF03461">
    <property type="entry name" value="TRCF"/>
    <property type="match status" value="1"/>
</dbReference>
<keyword evidence="5 13" id="KW-0378">Hydrolase</keyword>
<dbReference type="Proteomes" id="UP000196053">
    <property type="component" value="Chromosome I"/>
</dbReference>
<dbReference type="Pfam" id="PF00270">
    <property type="entry name" value="DEAD"/>
    <property type="match status" value="1"/>
</dbReference>
<comment type="similarity">
    <text evidence="11 13">In the C-terminal section; belongs to the helicase family. RecG subfamily.</text>
</comment>
<dbReference type="InterPro" id="IPR005118">
    <property type="entry name" value="TRCF_C"/>
</dbReference>
<gene>
    <name evidence="13 16" type="primary">mfd</name>
    <name evidence="16" type="ORF">SD1D_2301</name>
</gene>
<evidence type="ECO:0000256" key="13">
    <source>
        <dbReference type="HAMAP-Rule" id="MF_00969"/>
    </source>
</evidence>
<dbReference type="Pfam" id="PF02559">
    <property type="entry name" value="CarD_TRCF_RID"/>
    <property type="match status" value="1"/>
</dbReference>
<keyword evidence="4 13" id="KW-0227">DNA damage</keyword>
<evidence type="ECO:0000256" key="2">
    <source>
        <dbReference type="ARBA" id="ARBA00022490"/>
    </source>
</evidence>
<evidence type="ECO:0000256" key="11">
    <source>
        <dbReference type="ARBA" id="ARBA00061399"/>
    </source>
</evidence>
<evidence type="ECO:0000259" key="14">
    <source>
        <dbReference type="PROSITE" id="PS51192"/>
    </source>
</evidence>
<dbReference type="GO" id="GO:0006355">
    <property type="term" value="P:regulation of DNA-templated transcription"/>
    <property type="evidence" value="ECO:0007669"/>
    <property type="project" value="UniProtKB-UniRule"/>
</dbReference>
<organism evidence="16 17">
    <name type="scientific">Herbinix luporum</name>
    <dbReference type="NCBI Taxonomy" id="1679721"/>
    <lineage>
        <taxon>Bacteria</taxon>
        <taxon>Bacillati</taxon>
        <taxon>Bacillota</taxon>
        <taxon>Clostridia</taxon>
        <taxon>Lachnospirales</taxon>
        <taxon>Lachnospiraceae</taxon>
        <taxon>Herbinix</taxon>
    </lineage>
</organism>
<dbReference type="GO" id="GO:0005524">
    <property type="term" value="F:ATP binding"/>
    <property type="evidence" value="ECO:0007669"/>
    <property type="project" value="UniProtKB-UniRule"/>
</dbReference>
<dbReference type="PROSITE" id="PS51192">
    <property type="entry name" value="HELICASE_ATP_BIND_1"/>
    <property type="match status" value="1"/>
</dbReference>
<comment type="function">
    <text evidence="13">Couples transcription and DNA repair by recognizing RNA polymerase (RNAP) stalled at DNA lesions. Mediates ATP-dependent release of RNAP and its truncated transcript from the DNA, and recruitment of nucleotide excision repair machinery to the damaged site.</text>
</comment>
<proteinExistence type="inferred from homology"/>
<evidence type="ECO:0000256" key="5">
    <source>
        <dbReference type="ARBA" id="ARBA00022801"/>
    </source>
</evidence>
<keyword evidence="9 13" id="KW-0234">DNA repair</keyword>
<feature type="domain" description="Helicase C-terminal" evidence="15">
    <location>
        <begin position="811"/>
        <end position="977"/>
    </location>
</feature>
<dbReference type="SMART" id="SM00487">
    <property type="entry name" value="DEXDc"/>
    <property type="match status" value="1"/>
</dbReference>
<dbReference type="InterPro" id="IPR001650">
    <property type="entry name" value="Helicase_C-like"/>
</dbReference>
<dbReference type="GO" id="GO:0005737">
    <property type="term" value="C:cytoplasm"/>
    <property type="evidence" value="ECO:0007669"/>
    <property type="project" value="UniProtKB-SubCell"/>
</dbReference>
<dbReference type="InterPro" id="IPR003711">
    <property type="entry name" value="CarD-like/TRCF_RID"/>
</dbReference>
<evidence type="ECO:0000256" key="8">
    <source>
        <dbReference type="ARBA" id="ARBA00023125"/>
    </source>
</evidence>
<dbReference type="Pfam" id="PF21132">
    <property type="entry name" value="MFD_D3"/>
    <property type="match status" value="1"/>
</dbReference>
<keyword evidence="17" id="KW-1185">Reference proteome</keyword>